<dbReference type="InterPro" id="IPR035902">
    <property type="entry name" value="Nuc_phospho_transferase"/>
</dbReference>
<proteinExistence type="predicted"/>
<keyword evidence="1" id="KW-0328">Glycosyltransferase</keyword>
<evidence type="ECO:0000259" key="3">
    <source>
        <dbReference type="Pfam" id="PF02885"/>
    </source>
</evidence>
<sequence>MSGNLLGPNMDVLEAQARVCTGPHQTRPLGVKDTDPVQPETVLEIILKSAKRELSIDQMVSDAQMGAFFAAMTIRKHFPPDTRWSQSEIAAFDKYAPDLTRLMPPEIEFLRYPNTAYCASTPEENIVVGALRKILKREHLTYGETLKVCKAVLTNHVKDALKAAVLIGQRMNLESYDEVLGYLDAVFAPDQVEPISVDSLTHFGEPFDGATRYFRPTLFVAAVRAAMGHASVLCGVDEMPPKNGVTEEKILRVLDANTRLSLDSAAILIEDPTVGFAYVSQREYAPGAYAICQLRQHIKKRPPWAATEKAQQLFSASKMNCMVIGYYHLGYEKKLLQLIWDRGFQIGLAIKGEEGTSHYALRLSSPSTSDRQAINYSQGFRRINDQREDFALEMDPQEFGVNYRKNPRLETVSPETFTAAGMSALSGQK</sequence>
<dbReference type="Gene3D" id="1.20.970.10">
    <property type="entry name" value="Transferase, Pyrimidine Nucleoside Phosphorylase, Chain C"/>
    <property type="match status" value="1"/>
</dbReference>
<dbReference type="Pfam" id="PF02885">
    <property type="entry name" value="Glycos_trans_3N"/>
    <property type="match status" value="1"/>
</dbReference>
<name>A0A382GK51_9ZZZZ</name>
<dbReference type="EMBL" id="UINC01055994">
    <property type="protein sequence ID" value="SVB75510.1"/>
    <property type="molecule type" value="Genomic_DNA"/>
</dbReference>
<organism evidence="4">
    <name type="scientific">marine metagenome</name>
    <dbReference type="NCBI Taxonomy" id="408172"/>
    <lineage>
        <taxon>unclassified sequences</taxon>
        <taxon>metagenomes</taxon>
        <taxon>ecological metagenomes</taxon>
    </lineage>
</organism>
<feature type="domain" description="Glycosyl transferase family 3 N-terminal" evidence="3">
    <location>
        <begin position="130"/>
        <end position="185"/>
    </location>
</feature>
<dbReference type="InterPro" id="IPR017459">
    <property type="entry name" value="Glycosyl_Trfase_fam3_N_dom"/>
</dbReference>
<evidence type="ECO:0000256" key="2">
    <source>
        <dbReference type="ARBA" id="ARBA00022679"/>
    </source>
</evidence>
<reference evidence="4" key="1">
    <citation type="submission" date="2018-05" db="EMBL/GenBank/DDBJ databases">
        <authorList>
            <person name="Lanie J.A."/>
            <person name="Ng W.-L."/>
            <person name="Kazmierczak K.M."/>
            <person name="Andrzejewski T.M."/>
            <person name="Davidsen T.M."/>
            <person name="Wayne K.J."/>
            <person name="Tettelin H."/>
            <person name="Glass J.I."/>
            <person name="Rusch D."/>
            <person name="Podicherti R."/>
            <person name="Tsui H.-C.T."/>
            <person name="Winkler M.E."/>
        </authorList>
    </citation>
    <scope>NUCLEOTIDE SEQUENCE</scope>
</reference>
<dbReference type="SUPFAM" id="SSF47648">
    <property type="entry name" value="Nucleoside phosphorylase/phosphoribosyltransferase N-terminal domain"/>
    <property type="match status" value="1"/>
</dbReference>
<keyword evidence="2" id="KW-0808">Transferase</keyword>
<feature type="non-terminal residue" evidence="4">
    <location>
        <position position="429"/>
    </location>
</feature>
<dbReference type="AlphaFoldDB" id="A0A382GK51"/>
<accession>A0A382GK51</accession>
<evidence type="ECO:0000313" key="4">
    <source>
        <dbReference type="EMBL" id="SVB75510.1"/>
    </source>
</evidence>
<dbReference type="Gene3D" id="3.40.1030.10">
    <property type="entry name" value="Nucleoside phosphorylase/phosphoribosyltransferase catalytic domain"/>
    <property type="match status" value="1"/>
</dbReference>
<protein>
    <recommendedName>
        <fullName evidence="3">Glycosyl transferase family 3 N-terminal domain-containing protein</fullName>
    </recommendedName>
</protein>
<dbReference type="InterPro" id="IPR036320">
    <property type="entry name" value="Glycosyl_Trfase_fam3_N_dom_sf"/>
</dbReference>
<evidence type="ECO:0000256" key="1">
    <source>
        <dbReference type="ARBA" id="ARBA00022676"/>
    </source>
</evidence>
<dbReference type="SUPFAM" id="SSF52418">
    <property type="entry name" value="Nucleoside phosphorylase/phosphoribosyltransferase catalytic domain"/>
    <property type="match status" value="1"/>
</dbReference>
<gene>
    <name evidence="4" type="ORF">METZ01_LOCUS228364</name>
</gene>
<dbReference type="GO" id="GO:0016757">
    <property type="term" value="F:glycosyltransferase activity"/>
    <property type="evidence" value="ECO:0007669"/>
    <property type="project" value="UniProtKB-KW"/>
</dbReference>